<protein>
    <submittedName>
        <fullName evidence="1">FAD-dependent oxidoreductase</fullName>
    </submittedName>
</protein>
<name>A0ACC5RCA2_9HYPH</name>
<gene>
    <name evidence="1" type="ORF">JHL16_28020</name>
</gene>
<dbReference type="Proteomes" id="UP000616151">
    <property type="component" value="Unassembled WGS sequence"/>
</dbReference>
<evidence type="ECO:0000313" key="2">
    <source>
        <dbReference type="Proteomes" id="UP000616151"/>
    </source>
</evidence>
<keyword evidence="2" id="KW-1185">Reference proteome</keyword>
<reference evidence="1" key="1">
    <citation type="submission" date="2021-01" db="EMBL/GenBank/DDBJ databases">
        <authorList>
            <person name="Sun Q."/>
        </authorList>
    </citation>
    <scope>NUCLEOTIDE SEQUENCE</scope>
    <source>
        <strain evidence="1">YIM B02566</strain>
    </source>
</reference>
<comment type="caution">
    <text evidence="1">The sequence shown here is derived from an EMBL/GenBank/DDBJ whole genome shotgun (WGS) entry which is preliminary data.</text>
</comment>
<evidence type="ECO:0000313" key="1">
    <source>
        <dbReference type="EMBL" id="MBK1870242.1"/>
    </source>
</evidence>
<sequence>MNARLLTCDVLVVGAGPAGLAAAAAARESGADVICIDLFARAGGQYTMQPAASDSPFHAAPQVRQGREAIAHCQALGVRMLLETEIFWAEPGFVIFAHQKGEAITVRAKTVVAATGGMERPIPFEGWTLPGVISAGAAQRLVKANGTRPGQNIVLAGTGPFLFAVADTFAKAEISLRAYVERQKPGIGTIDLFISHPSRLGEALGLLRSLRATGAHRYTGHGIIAALGKERVEAVRIAPLGQNGLPDKSRAFTIDNVDCLCVGHGFQPVIDFTSLLKAAHRHDDALGGWYCVTDARTQATDVAGLFAAGETAGIGGFRPARLSGRLAGLHAAQAAGRPLPHFGIDKLHRDMIQARAFAARLARLFPFPAHIADALPDHELVCRCEDVSRAQIKAAIADGASDVFSVKMWTRAGMGPCQGRVCGSGLAHLVASALGKPAAEAGYNRPHMPLRPVPLAAAEAALALADLPHGVET</sequence>
<proteinExistence type="predicted"/>
<organism evidence="1 2">
    <name type="scientific">Taklimakanibacter albus</name>
    <dbReference type="NCBI Taxonomy" id="2800327"/>
    <lineage>
        <taxon>Bacteria</taxon>
        <taxon>Pseudomonadati</taxon>
        <taxon>Pseudomonadota</taxon>
        <taxon>Alphaproteobacteria</taxon>
        <taxon>Hyphomicrobiales</taxon>
        <taxon>Aestuariivirgaceae</taxon>
        <taxon>Taklimakanibacter</taxon>
    </lineage>
</organism>
<dbReference type="EMBL" id="JAENHL010000008">
    <property type="protein sequence ID" value="MBK1870242.1"/>
    <property type="molecule type" value="Genomic_DNA"/>
</dbReference>
<accession>A0ACC5RCA2</accession>